<dbReference type="EMBL" id="JAERWL010000010">
    <property type="protein sequence ID" value="MBM9477409.1"/>
    <property type="molecule type" value="Genomic_DNA"/>
</dbReference>
<keyword evidence="3" id="KW-1185">Reference proteome</keyword>
<gene>
    <name evidence="2" type="ORF">JL107_13230</name>
</gene>
<name>A0A938YQ92_9ACTN</name>
<accession>A0A938YQ92</accession>
<evidence type="ECO:0000313" key="2">
    <source>
        <dbReference type="EMBL" id="MBM9477409.1"/>
    </source>
</evidence>
<evidence type="ECO:0000313" key="3">
    <source>
        <dbReference type="Proteomes" id="UP000663801"/>
    </source>
</evidence>
<dbReference type="Proteomes" id="UP000663801">
    <property type="component" value="Unassembled WGS sequence"/>
</dbReference>
<proteinExistence type="predicted"/>
<organism evidence="2 3">
    <name type="scientific">Nakamurella flavida</name>
    <dbReference type="NCBI Taxonomy" id="363630"/>
    <lineage>
        <taxon>Bacteria</taxon>
        <taxon>Bacillati</taxon>
        <taxon>Actinomycetota</taxon>
        <taxon>Actinomycetes</taxon>
        <taxon>Nakamurellales</taxon>
        <taxon>Nakamurellaceae</taxon>
        <taxon>Nakamurella</taxon>
    </lineage>
</organism>
<protein>
    <submittedName>
        <fullName evidence="2">Uncharacterized protein</fullName>
    </submittedName>
</protein>
<sequence>MTSLRCSLGLHRWTTDRSVAGRTITRAISWTERCTECDRRRSRFVDTGGGSSAGAGFGGFLGGSGHGGGSGGGHGGGHGGWGGDGGSCGGGDGGGGGGGGDGGGGC</sequence>
<dbReference type="RefSeq" id="WP_205257519.1">
    <property type="nucleotide sequence ID" value="NZ_BAAAPV010000003.1"/>
</dbReference>
<evidence type="ECO:0000256" key="1">
    <source>
        <dbReference type="SAM" id="MobiDB-lite"/>
    </source>
</evidence>
<reference evidence="2" key="1">
    <citation type="submission" date="2021-01" db="EMBL/GenBank/DDBJ databases">
        <title>KCTC 19127 draft genome.</title>
        <authorList>
            <person name="An D."/>
        </authorList>
    </citation>
    <scope>NUCLEOTIDE SEQUENCE</scope>
    <source>
        <strain evidence="2">KCTC 19127</strain>
    </source>
</reference>
<feature type="region of interest" description="Disordered" evidence="1">
    <location>
        <begin position="64"/>
        <end position="106"/>
    </location>
</feature>
<dbReference type="AlphaFoldDB" id="A0A938YQ92"/>
<comment type="caution">
    <text evidence="2">The sequence shown here is derived from an EMBL/GenBank/DDBJ whole genome shotgun (WGS) entry which is preliminary data.</text>
</comment>